<keyword evidence="9 12" id="KW-0067">ATP-binding</keyword>
<dbReference type="Gene3D" id="3.30.200.20">
    <property type="entry name" value="Phosphorylase Kinase, domain 1"/>
    <property type="match status" value="1"/>
</dbReference>
<comment type="catalytic activity">
    <reaction evidence="12">
        <text>L-threonyl-[protein] + ATP = O-phospho-L-threonyl-[protein] + ADP + H(+)</text>
        <dbReference type="Rhea" id="RHEA:46608"/>
        <dbReference type="Rhea" id="RHEA-COMP:11060"/>
        <dbReference type="Rhea" id="RHEA-COMP:11605"/>
        <dbReference type="ChEBI" id="CHEBI:15378"/>
        <dbReference type="ChEBI" id="CHEBI:30013"/>
        <dbReference type="ChEBI" id="CHEBI:30616"/>
        <dbReference type="ChEBI" id="CHEBI:61977"/>
        <dbReference type="ChEBI" id="CHEBI:456216"/>
        <dbReference type="EC" id="2.7.11.1"/>
    </reaction>
</comment>
<evidence type="ECO:0000256" key="10">
    <source>
        <dbReference type="ARBA" id="ARBA00023136"/>
    </source>
</evidence>
<evidence type="ECO:0000256" key="3">
    <source>
        <dbReference type="ARBA" id="ARBA00022475"/>
    </source>
</evidence>
<evidence type="ECO:0000256" key="7">
    <source>
        <dbReference type="ARBA" id="ARBA00022741"/>
    </source>
</evidence>
<dbReference type="SUPFAM" id="SSF48452">
    <property type="entry name" value="TPR-like"/>
    <property type="match status" value="1"/>
</dbReference>
<feature type="domain" description="Protein kinase" evidence="14">
    <location>
        <begin position="67"/>
        <end position="316"/>
    </location>
</feature>
<keyword evidence="12" id="KW-1070">Brassinosteroid signaling pathway</keyword>
<dbReference type="Gene3D" id="1.10.510.10">
    <property type="entry name" value="Transferase(Phosphotransferase) domain 1"/>
    <property type="match status" value="1"/>
</dbReference>
<dbReference type="EC" id="2.7.11.1" evidence="12"/>
<feature type="compositionally biased region" description="Low complexity" evidence="13">
    <location>
        <begin position="393"/>
        <end position="405"/>
    </location>
</feature>
<evidence type="ECO:0000256" key="1">
    <source>
        <dbReference type="ARBA" id="ARBA00004193"/>
    </source>
</evidence>
<accession>A0A6D2I9J4</accession>
<dbReference type="GO" id="GO:0106310">
    <property type="term" value="F:protein serine kinase activity"/>
    <property type="evidence" value="ECO:0007669"/>
    <property type="project" value="UniProtKB-UniRule"/>
</dbReference>
<evidence type="ECO:0000256" key="9">
    <source>
        <dbReference type="ARBA" id="ARBA00022840"/>
    </source>
</evidence>
<dbReference type="InterPro" id="IPR058209">
    <property type="entry name" value="TPR_BSK1_C"/>
</dbReference>
<comment type="caution">
    <text evidence="15">The sequence shown here is derived from an EMBL/GenBank/DDBJ whole genome shotgun (WGS) entry which is preliminary data.</text>
</comment>
<evidence type="ECO:0000256" key="8">
    <source>
        <dbReference type="ARBA" id="ARBA00022777"/>
    </source>
</evidence>
<keyword evidence="5 12" id="KW-0808">Transferase</keyword>
<dbReference type="InterPro" id="IPR001245">
    <property type="entry name" value="Ser-Thr/Tyr_kinase_cat_dom"/>
</dbReference>
<evidence type="ECO:0000256" key="13">
    <source>
        <dbReference type="SAM" id="MobiDB-lite"/>
    </source>
</evidence>
<feature type="region of interest" description="Disordered" evidence="13">
    <location>
        <begin position="322"/>
        <end position="427"/>
    </location>
</feature>
<dbReference type="GO" id="GO:0009742">
    <property type="term" value="P:brassinosteroid mediated signaling pathway"/>
    <property type="evidence" value="ECO:0007669"/>
    <property type="project" value="UniProtKB-UniRule"/>
</dbReference>
<comment type="subunit">
    <text evidence="12">Interacts with BRI1.</text>
</comment>
<evidence type="ECO:0000313" key="16">
    <source>
        <dbReference type="Proteomes" id="UP000467841"/>
    </source>
</evidence>
<feature type="compositionally biased region" description="Polar residues" evidence="13">
    <location>
        <begin position="361"/>
        <end position="374"/>
    </location>
</feature>
<name>A0A6D2I9J4_9BRAS</name>
<dbReference type="Gene3D" id="1.25.40.10">
    <property type="entry name" value="Tetratricopeptide repeat domain"/>
    <property type="match status" value="1"/>
</dbReference>
<dbReference type="InterPro" id="IPR045845">
    <property type="entry name" value="BSK"/>
</dbReference>
<keyword evidence="7 12" id="KW-0547">Nucleotide-binding</keyword>
<evidence type="ECO:0000256" key="12">
    <source>
        <dbReference type="RuleBase" id="RU369005"/>
    </source>
</evidence>
<feature type="compositionally biased region" description="Basic and acidic residues" evidence="13">
    <location>
        <begin position="412"/>
        <end position="421"/>
    </location>
</feature>
<keyword evidence="10 12" id="KW-0472">Membrane</keyword>
<comment type="subcellular location">
    <subcellularLocation>
        <location evidence="1 12">Cell membrane</location>
        <topology evidence="1 12">Lipid-anchor</topology>
    </subcellularLocation>
</comment>
<keyword evidence="8 12" id="KW-0418">Kinase</keyword>
<dbReference type="PANTHER" id="PTHR45863">
    <property type="entry name" value="SERINE/THREONINE-PROTEIN KINASE BSK5"/>
    <property type="match status" value="1"/>
</dbReference>
<dbReference type="OrthoDB" id="10346849at2759"/>
<comment type="function">
    <text evidence="12">Serine/threonine kinase that acts as positive regulator of brassinosteroid (BR) signaling downstream of the receptor kinase BRI1.</text>
</comment>
<feature type="compositionally biased region" description="Polar residues" evidence="13">
    <location>
        <begin position="327"/>
        <end position="342"/>
    </location>
</feature>
<keyword evidence="16" id="KW-1185">Reference proteome</keyword>
<dbReference type="PROSITE" id="PS50011">
    <property type="entry name" value="PROTEIN_KINASE_DOM"/>
    <property type="match status" value="1"/>
</dbReference>
<dbReference type="PANTHER" id="PTHR45863:SF10">
    <property type="entry name" value="SERINE_THREONINE-PROTEIN KINASE BSK-RELATED"/>
    <property type="match status" value="1"/>
</dbReference>
<dbReference type="InterPro" id="IPR011990">
    <property type="entry name" value="TPR-like_helical_dom_sf"/>
</dbReference>
<dbReference type="GO" id="GO:0004674">
    <property type="term" value="F:protein serine/threonine kinase activity"/>
    <property type="evidence" value="ECO:0007669"/>
    <property type="project" value="UniProtKB-UniRule"/>
</dbReference>
<dbReference type="InterPro" id="IPR011009">
    <property type="entry name" value="Kinase-like_dom_sf"/>
</dbReference>
<keyword evidence="11 12" id="KW-0449">Lipoprotein</keyword>
<reference evidence="15" key="1">
    <citation type="submission" date="2020-01" db="EMBL/GenBank/DDBJ databases">
        <authorList>
            <person name="Mishra B."/>
        </authorList>
    </citation>
    <scope>NUCLEOTIDE SEQUENCE [LARGE SCALE GENOMIC DNA]</scope>
</reference>
<comment type="catalytic activity">
    <reaction evidence="12">
        <text>L-seryl-[protein] + ATP = O-phospho-L-seryl-[protein] + ADP + H(+)</text>
        <dbReference type="Rhea" id="RHEA:17989"/>
        <dbReference type="Rhea" id="RHEA-COMP:9863"/>
        <dbReference type="Rhea" id="RHEA-COMP:11604"/>
        <dbReference type="ChEBI" id="CHEBI:15378"/>
        <dbReference type="ChEBI" id="CHEBI:29999"/>
        <dbReference type="ChEBI" id="CHEBI:30616"/>
        <dbReference type="ChEBI" id="CHEBI:83421"/>
        <dbReference type="ChEBI" id="CHEBI:456216"/>
        <dbReference type="EC" id="2.7.11.1"/>
    </reaction>
</comment>
<keyword evidence="6 12" id="KW-0519">Myristate</keyword>
<proteinExistence type="inferred from homology"/>
<evidence type="ECO:0000256" key="5">
    <source>
        <dbReference type="ARBA" id="ARBA00022679"/>
    </source>
</evidence>
<dbReference type="Pfam" id="PF07714">
    <property type="entry name" value="PK_Tyr_Ser-Thr"/>
    <property type="match status" value="1"/>
</dbReference>
<keyword evidence="3 12" id="KW-1003">Cell membrane</keyword>
<dbReference type="EMBL" id="CACVBM020000666">
    <property type="protein sequence ID" value="CAA7022000.1"/>
    <property type="molecule type" value="Genomic_DNA"/>
</dbReference>
<dbReference type="SUPFAM" id="SSF56112">
    <property type="entry name" value="Protein kinase-like (PK-like)"/>
    <property type="match status" value="1"/>
</dbReference>
<evidence type="ECO:0000259" key="14">
    <source>
        <dbReference type="PROSITE" id="PS50011"/>
    </source>
</evidence>
<dbReference type="Proteomes" id="UP000467841">
    <property type="component" value="Unassembled WGS sequence"/>
</dbReference>
<evidence type="ECO:0000256" key="4">
    <source>
        <dbReference type="ARBA" id="ARBA00022527"/>
    </source>
</evidence>
<evidence type="ECO:0000256" key="6">
    <source>
        <dbReference type="ARBA" id="ARBA00022707"/>
    </source>
</evidence>
<sequence>MGGCCHSQPSVEDLTQELNIQHQTPPQESEIKREELKKYDVVGGVWPFTDFFFSDLQSATKNFSSDEIVSENDGGGESSNVVYRGQFQNLGFIAVKRLKAPAWADPDIFAEDARRVGGLKHKRVVNLLGYCCDGEERLLVSEFMPNDTLAKRLFHQKGQAMEWPMRMRVALCVAEALDYCSSAGLTAYSNLSAYSVLFDENGDACLSCFGLVKEIYHEERAAGSVDPESVIFRFGTILLKMITGKQIPPSHAPEMINGKDAVELMDPRLKGKFSVVDAMILFDLVTKCLQPETSLSTKDLVAELEDLQTEIEAPSFEMDEISKNQEEASSSSLRQQLVASQTKPEEVPFSEMAEKHEEDASSFSQQGQLEASQTKPEEAPSSEMAEKQEEEASSSSQQGQTEASQNTAEVPSEEKKEEADPSKLSPLGDACLRKDLDAIHEFLLKSQIEDDKKVLECSLEDWLPMTSVLETVREMADDAFKKKKFETAIDFYTKVAEGRNVVVPSVYARRCLSYLYEDKVTLAHLDVIDLQDKYPNWSTGFYLMSLVLAKADMPDDSAEMLQKATLLEQKS</sequence>
<evidence type="ECO:0000313" key="15">
    <source>
        <dbReference type="EMBL" id="CAA7022000.1"/>
    </source>
</evidence>
<protein>
    <recommendedName>
        <fullName evidence="12">Serine/threonine-protein kinase BSK</fullName>
        <ecNumber evidence="12">2.7.11.1</ecNumber>
    </recommendedName>
    <alternativeName>
        <fullName evidence="12">Brassinosteroid-signaling kinase</fullName>
    </alternativeName>
</protein>
<dbReference type="Pfam" id="PF25575">
    <property type="entry name" value="TPR_BSK1_C"/>
    <property type="match status" value="1"/>
</dbReference>
<dbReference type="GO" id="GO:0005886">
    <property type="term" value="C:plasma membrane"/>
    <property type="evidence" value="ECO:0007669"/>
    <property type="project" value="UniProtKB-SubCell"/>
</dbReference>
<evidence type="ECO:0000256" key="2">
    <source>
        <dbReference type="ARBA" id="ARBA00008684"/>
    </source>
</evidence>
<organism evidence="15 16">
    <name type="scientific">Microthlaspi erraticum</name>
    <dbReference type="NCBI Taxonomy" id="1685480"/>
    <lineage>
        <taxon>Eukaryota</taxon>
        <taxon>Viridiplantae</taxon>
        <taxon>Streptophyta</taxon>
        <taxon>Embryophyta</taxon>
        <taxon>Tracheophyta</taxon>
        <taxon>Spermatophyta</taxon>
        <taxon>Magnoliopsida</taxon>
        <taxon>eudicotyledons</taxon>
        <taxon>Gunneridae</taxon>
        <taxon>Pentapetalae</taxon>
        <taxon>rosids</taxon>
        <taxon>malvids</taxon>
        <taxon>Brassicales</taxon>
        <taxon>Brassicaceae</taxon>
        <taxon>Coluteocarpeae</taxon>
        <taxon>Microthlaspi</taxon>
    </lineage>
</organism>
<keyword evidence="4 12" id="KW-0723">Serine/threonine-protein kinase</keyword>
<dbReference type="InterPro" id="IPR000719">
    <property type="entry name" value="Prot_kinase_dom"/>
</dbReference>
<evidence type="ECO:0000256" key="11">
    <source>
        <dbReference type="ARBA" id="ARBA00023288"/>
    </source>
</evidence>
<comment type="similarity">
    <text evidence="2 12">Belongs to the protein kinase superfamily. Ser/Thr protein kinase family.</text>
</comment>
<gene>
    <name evidence="15" type="ORF">MERR_LOCUS9235</name>
</gene>
<dbReference type="AlphaFoldDB" id="A0A6D2I9J4"/>
<dbReference type="GO" id="GO:0005524">
    <property type="term" value="F:ATP binding"/>
    <property type="evidence" value="ECO:0007669"/>
    <property type="project" value="UniProtKB-UniRule"/>
</dbReference>